<dbReference type="RefSeq" id="WP_241542234.1">
    <property type="nucleotide sequence ID" value="NZ_CAWQWN010000001.1"/>
</dbReference>
<gene>
    <name evidence="2" type="ORF">MNY72_00620</name>
</gene>
<evidence type="ECO:0000313" key="3">
    <source>
        <dbReference type="Proteomes" id="UP000829116"/>
    </source>
</evidence>
<sequence length="81" mass="9337">MKSNIISSRVGAFLRIARKEKKMTGKQLALLMNISQQQISRYEIGITSITLDQLEKLLIVLDKKWSDVIKFIEESIISKEK</sequence>
<protein>
    <submittedName>
        <fullName evidence="2">Helix-turn-helix domain-containing protein</fullName>
    </submittedName>
</protein>
<dbReference type="InterPro" id="IPR010982">
    <property type="entry name" value="Lambda_DNA-bd_dom_sf"/>
</dbReference>
<dbReference type="Gene3D" id="1.10.260.40">
    <property type="entry name" value="lambda repressor-like DNA-binding domains"/>
    <property type="match status" value="1"/>
</dbReference>
<accession>A0A9Q8Q380</accession>
<dbReference type="SMART" id="SM00530">
    <property type="entry name" value="HTH_XRE"/>
    <property type="match status" value="1"/>
</dbReference>
<proteinExistence type="predicted"/>
<feature type="domain" description="HTH cro/C1-type" evidence="1">
    <location>
        <begin position="14"/>
        <end position="68"/>
    </location>
</feature>
<dbReference type="Proteomes" id="UP000829116">
    <property type="component" value="Chromosome"/>
</dbReference>
<organism evidence="2 3">
    <name type="scientific">Moellerella wisconsensis</name>
    <dbReference type="NCBI Taxonomy" id="158849"/>
    <lineage>
        <taxon>Bacteria</taxon>
        <taxon>Pseudomonadati</taxon>
        <taxon>Pseudomonadota</taxon>
        <taxon>Gammaproteobacteria</taxon>
        <taxon>Enterobacterales</taxon>
        <taxon>Morganellaceae</taxon>
        <taxon>Moellerella</taxon>
    </lineage>
</organism>
<dbReference type="Pfam" id="PF01381">
    <property type="entry name" value="HTH_3"/>
    <property type="match status" value="1"/>
</dbReference>
<evidence type="ECO:0000259" key="1">
    <source>
        <dbReference type="PROSITE" id="PS50943"/>
    </source>
</evidence>
<dbReference type="AlphaFoldDB" id="A0A9Q8Q380"/>
<dbReference type="SUPFAM" id="SSF47413">
    <property type="entry name" value="lambda repressor-like DNA-binding domains"/>
    <property type="match status" value="1"/>
</dbReference>
<dbReference type="EMBL" id="CP093245">
    <property type="protein sequence ID" value="UNH30868.1"/>
    <property type="molecule type" value="Genomic_DNA"/>
</dbReference>
<dbReference type="InterPro" id="IPR001387">
    <property type="entry name" value="Cro/C1-type_HTH"/>
</dbReference>
<dbReference type="GO" id="GO:0003677">
    <property type="term" value="F:DNA binding"/>
    <property type="evidence" value="ECO:0007669"/>
    <property type="project" value="InterPro"/>
</dbReference>
<dbReference type="CDD" id="cd00093">
    <property type="entry name" value="HTH_XRE"/>
    <property type="match status" value="1"/>
</dbReference>
<name>A0A9Q8Q380_9GAMM</name>
<reference evidence="2" key="1">
    <citation type="submission" date="2022-03" db="EMBL/GenBank/DDBJ databases">
        <title>ESBL-producing Moellerella wisconsensis and Escherichia marmotae isolated from wild game meat.</title>
        <authorList>
            <person name="Biggel M."/>
        </authorList>
    </citation>
    <scope>NUCLEOTIDE SEQUENCE</scope>
    <source>
        <strain evidence="2">W51</strain>
    </source>
</reference>
<evidence type="ECO:0000313" key="2">
    <source>
        <dbReference type="EMBL" id="UNH30868.1"/>
    </source>
</evidence>
<dbReference type="PROSITE" id="PS50943">
    <property type="entry name" value="HTH_CROC1"/>
    <property type="match status" value="1"/>
</dbReference>